<evidence type="ECO:0000313" key="2">
    <source>
        <dbReference type="Proteomes" id="UP000192501"/>
    </source>
</evidence>
<dbReference type="EMBL" id="LTAI01000159">
    <property type="protein sequence ID" value="ORD99579.1"/>
    <property type="molecule type" value="Genomic_DNA"/>
</dbReference>
<reference evidence="1 2" key="1">
    <citation type="journal article" date="2017" name="Environ. Microbiol.">
        <title>Decay of the glycolytic pathway and adaptation to intranuclear parasitism within Enterocytozoonidae microsporidia.</title>
        <authorList>
            <person name="Wiredu Boakye D."/>
            <person name="Jaroenlak P."/>
            <person name="Prachumwat A."/>
            <person name="Williams T.A."/>
            <person name="Bateman K.S."/>
            <person name="Itsathitphaisarn O."/>
            <person name="Sritunyalucksana K."/>
            <person name="Paszkiewicz K.H."/>
            <person name="Moore K.A."/>
            <person name="Stentiford G.D."/>
            <person name="Williams B.A."/>
        </authorList>
    </citation>
    <scope>NUCLEOTIDE SEQUENCE [LARGE SCALE GENOMIC DNA]</scope>
    <source>
        <strain evidence="2">canceri</strain>
    </source>
</reference>
<dbReference type="Proteomes" id="UP000192501">
    <property type="component" value="Unassembled WGS sequence"/>
</dbReference>
<proteinExistence type="predicted"/>
<organism evidence="1 2">
    <name type="scientific">Hepatospora eriocheir</name>
    <dbReference type="NCBI Taxonomy" id="1081669"/>
    <lineage>
        <taxon>Eukaryota</taxon>
        <taxon>Fungi</taxon>
        <taxon>Fungi incertae sedis</taxon>
        <taxon>Microsporidia</taxon>
        <taxon>Hepatosporidae</taxon>
        <taxon>Hepatospora</taxon>
    </lineage>
</organism>
<sequence>MTNEIFRTYIISKQANKIAKEENITLKFGRFNKFEKNLISKCVTNFCEKENLQLDEFKSTFLKSSWMTIDITTLIWEICDKLKVRTYAQIYNCLEYMYHPYVDQRFSEEDNRELLNYINENGVHYKNMEEVLEKHRFFIRFIHYKLIGRRYCKEYYGLYRKLTNSIPNSEEEIKIIANEFDVSIQFIKKKITEVLKGKLILEKDQQELEFMMSLLYFNHIYNGLFDLEYLNGIIISCKTNQSSEEKLTKNDYKELFVKGFKSSFKLEDEEISLDDFFWSKIKDIFSINTTYAITKYNQIIYKYDIITYKDLYENIQNKFIEEIDKLKTDQLLIQSKLK</sequence>
<gene>
    <name evidence="1" type="ORF">A0H76_608</name>
</gene>
<name>A0A1X0QII6_9MICR</name>
<protein>
    <submittedName>
        <fullName evidence="1">Uncharacterized protein</fullName>
    </submittedName>
</protein>
<accession>A0A1X0QII6</accession>
<dbReference type="VEuPathDB" id="MicrosporidiaDB:HERIO_2001"/>
<dbReference type="VEuPathDB" id="MicrosporidiaDB:A0H76_608"/>
<comment type="caution">
    <text evidence="1">The sequence shown here is derived from an EMBL/GenBank/DDBJ whole genome shotgun (WGS) entry which is preliminary data.</text>
</comment>
<dbReference type="AlphaFoldDB" id="A0A1X0QII6"/>
<evidence type="ECO:0000313" key="1">
    <source>
        <dbReference type="EMBL" id="ORD99579.1"/>
    </source>
</evidence>